<sequence>MDMSVAVPKCIGGNEAVVNLLVDVLSYFEIMKTLIEDLQYVSVERIWYLTPGESMATGLHEIHS</sequence>
<protein>
    <recommendedName>
        <fullName evidence="1">PB1-like domain-containing protein</fullName>
    </recommendedName>
</protein>
<proteinExistence type="predicted"/>
<keyword evidence="3" id="KW-1185">Reference proteome</keyword>
<dbReference type="InterPro" id="IPR058594">
    <property type="entry name" value="PB1-like_dom_pln"/>
</dbReference>
<dbReference type="Proteomes" id="UP001154282">
    <property type="component" value="Unassembled WGS sequence"/>
</dbReference>
<comment type="caution">
    <text evidence="2">The sequence shown here is derived from an EMBL/GenBank/DDBJ whole genome shotgun (WGS) entry which is preliminary data.</text>
</comment>
<evidence type="ECO:0000313" key="2">
    <source>
        <dbReference type="EMBL" id="CAI0549380.1"/>
    </source>
</evidence>
<dbReference type="AlphaFoldDB" id="A0AAV0QWH7"/>
<feature type="domain" description="PB1-like" evidence="1">
    <location>
        <begin position="12"/>
        <end position="63"/>
    </location>
</feature>
<evidence type="ECO:0000313" key="3">
    <source>
        <dbReference type="Proteomes" id="UP001154282"/>
    </source>
</evidence>
<dbReference type="Pfam" id="PF26130">
    <property type="entry name" value="PB1-like"/>
    <property type="match status" value="1"/>
</dbReference>
<evidence type="ECO:0000259" key="1">
    <source>
        <dbReference type="Pfam" id="PF26130"/>
    </source>
</evidence>
<organism evidence="2 3">
    <name type="scientific">Linum tenue</name>
    <dbReference type="NCBI Taxonomy" id="586396"/>
    <lineage>
        <taxon>Eukaryota</taxon>
        <taxon>Viridiplantae</taxon>
        <taxon>Streptophyta</taxon>
        <taxon>Embryophyta</taxon>
        <taxon>Tracheophyta</taxon>
        <taxon>Spermatophyta</taxon>
        <taxon>Magnoliopsida</taxon>
        <taxon>eudicotyledons</taxon>
        <taxon>Gunneridae</taxon>
        <taxon>Pentapetalae</taxon>
        <taxon>rosids</taxon>
        <taxon>fabids</taxon>
        <taxon>Malpighiales</taxon>
        <taxon>Linaceae</taxon>
        <taxon>Linum</taxon>
    </lineage>
</organism>
<dbReference type="EMBL" id="CAMGYJ010000010">
    <property type="protein sequence ID" value="CAI0549380.1"/>
    <property type="molecule type" value="Genomic_DNA"/>
</dbReference>
<name>A0AAV0QWH7_9ROSI</name>
<accession>A0AAV0QWH7</accession>
<gene>
    <name evidence="2" type="ORF">LITE_LOCUS45123</name>
</gene>
<reference evidence="2" key="1">
    <citation type="submission" date="2022-08" db="EMBL/GenBank/DDBJ databases">
        <authorList>
            <person name="Gutierrez-Valencia J."/>
        </authorList>
    </citation>
    <scope>NUCLEOTIDE SEQUENCE</scope>
</reference>